<protein>
    <submittedName>
        <fullName evidence="2">Uncharacterized protein</fullName>
    </submittedName>
</protein>
<accession>A0A8X6T152</accession>
<reference evidence="2" key="1">
    <citation type="submission" date="2020-08" db="EMBL/GenBank/DDBJ databases">
        <title>Multicomponent nature underlies the extraordinary mechanical properties of spider dragline silk.</title>
        <authorList>
            <person name="Kono N."/>
            <person name="Nakamura H."/>
            <person name="Mori M."/>
            <person name="Yoshida Y."/>
            <person name="Ohtoshi R."/>
            <person name="Malay A.D."/>
            <person name="Moran D.A.P."/>
            <person name="Tomita M."/>
            <person name="Numata K."/>
            <person name="Arakawa K."/>
        </authorList>
    </citation>
    <scope>NUCLEOTIDE SEQUENCE</scope>
</reference>
<feature type="region of interest" description="Disordered" evidence="1">
    <location>
        <begin position="43"/>
        <end position="72"/>
    </location>
</feature>
<organism evidence="2 3">
    <name type="scientific">Nephila pilipes</name>
    <name type="common">Giant wood spider</name>
    <name type="synonym">Nephila maculata</name>
    <dbReference type="NCBI Taxonomy" id="299642"/>
    <lineage>
        <taxon>Eukaryota</taxon>
        <taxon>Metazoa</taxon>
        <taxon>Ecdysozoa</taxon>
        <taxon>Arthropoda</taxon>
        <taxon>Chelicerata</taxon>
        <taxon>Arachnida</taxon>
        <taxon>Araneae</taxon>
        <taxon>Araneomorphae</taxon>
        <taxon>Entelegynae</taxon>
        <taxon>Araneoidea</taxon>
        <taxon>Nephilidae</taxon>
        <taxon>Nephila</taxon>
    </lineage>
</organism>
<dbReference type="AlphaFoldDB" id="A0A8X6T152"/>
<evidence type="ECO:0000313" key="2">
    <source>
        <dbReference type="EMBL" id="GFS72926.1"/>
    </source>
</evidence>
<sequence>MTRPNLGWTPLPPPFYFFQRKKRGALLKQYDFLFATSTFSFDQDRRQKEKKNKDTSRRGRGTRERNKEGEGNEECIKGMVQYRSLYPQYHHHPCNVDNLMPLRRFTGK</sequence>
<comment type="caution">
    <text evidence="2">The sequence shown here is derived from an EMBL/GenBank/DDBJ whole genome shotgun (WGS) entry which is preliminary data.</text>
</comment>
<evidence type="ECO:0000256" key="1">
    <source>
        <dbReference type="SAM" id="MobiDB-lite"/>
    </source>
</evidence>
<name>A0A8X6T152_NEPPI</name>
<dbReference type="EMBL" id="BMAW01049878">
    <property type="protein sequence ID" value="GFS72926.1"/>
    <property type="molecule type" value="Genomic_DNA"/>
</dbReference>
<gene>
    <name evidence="2" type="ORF">NPIL_530121</name>
</gene>
<evidence type="ECO:0000313" key="3">
    <source>
        <dbReference type="Proteomes" id="UP000887013"/>
    </source>
</evidence>
<keyword evidence="3" id="KW-1185">Reference proteome</keyword>
<proteinExistence type="predicted"/>
<dbReference type="Proteomes" id="UP000887013">
    <property type="component" value="Unassembled WGS sequence"/>
</dbReference>